<feature type="compositionally biased region" description="Basic and acidic residues" evidence="1">
    <location>
        <begin position="748"/>
        <end position="764"/>
    </location>
</feature>
<feature type="compositionally biased region" description="Basic and acidic residues" evidence="1">
    <location>
        <begin position="580"/>
        <end position="589"/>
    </location>
</feature>
<evidence type="ECO:0000256" key="1">
    <source>
        <dbReference type="SAM" id="MobiDB-lite"/>
    </source>
</evidence>
<feature type="compositionally biased region" description="Basic and acidic residues" evidence="1">
    <location>
        <begin position="247"/>
        <end position="261"/>
    </location>
</feature>
<feature type="compositionally biased region" description="Pro residues" evidence="1">
    <location>
        <begin position="610"/>
        <end position="633"/>
    </location>
</feature>
<evidence type="ECO:0000313" key="3">
    <source>
        <dbReference type="Proteomes" id="UP001363622"/>
    </source>
</evidence>
<feature type="compositionally biased region" description="Pro residues" evidence="1">
    <location>
        <begin position="296"/>
        <end position="310"/>
    </location>
</feature>
<protein>
    <recommendedName>
        <fullName evidence="4">Fungal N-terminal domain-containing protein</fullName>
    </recommendedName>
</protein>
<feature type="compositionally biased region" description="Low complexity" evidence="1">
    <location>
        <begin position="591"/>
        <end position="603"/>
    </location>
</feature>
<organism evidence="2 3">
    <name type="scientific">Phyllosticta citriasiana</name>
    <dbReference type="NCBI Taxonomy" id="595635"/>
    <lineage>
        <taxon>Eukaryota</taxon>
        <taxon>Fungi</taxon>
        <taxon>Dikarya</taxon>
        <taxon>Ascomycota</taxon>
        <taxon>Pezizomycotina</taxon>
        <taxon>Dothideomycetes</taxon>
        <taxon>Dothideomycetes incertae sedis</taxon>
        <taxon>Botryosphaeriales</taxon>
        <taxon>Phyllostictaceae</taxon>
        <taxon>Phyllosticta</taxon>
    </lineage>
</organism>
<evidence type="ECO:0008006" key="4">
    <source>
        <dbReference type="Google" id="ProtNLM"/>
    </source>
</evidence>
<reference evidence="2 3" key="1">
    <citation type="submission" date="2024-04" db="EMBL/GenBank/DDBJ databases">
        <title>Phyllosticta paracitricarpa is synonymous to the EU quarantine fungus P. citricarpa based on phylogenomic analyses.</title>
        <authorList>
            <consortium name="Lawrence Berkeley National Laboratory"/>
            <person name="Van Ingen-Buijs V.A."/>
            <person name="Van Westerhoven A.C."/>
            <person name="Haridas S."/>
            <person name="Skiadas P."/>
            <person name="Martin F."/>
            <person name="Groenewald J.Z."/>
            <person name="Crous P.W."/>
            <person name="Seidl M.F."/>
        </authorList>
    </citation>
    <scope>NUCLEOTIDE SEQUENCE [LARGE SCALE GENOMIC DNA]</scope>
    <source>
        <strain evidence="2 3">CBS 123371</strain>
    </source>
</reference>
<feature type="compositionally biased region" description="Basic residues" evidence="1">
    <location>
        <begin position="516"/>
        <end position="530"/>
    </location>
</feature>
<sequence length="764" mass="81524">MEFAAAVISLSCKAVSVSKELHDLRAKYKDAAATIDAICNETEVVRASLSRVQRLLEKDHAKGYQFDDELRDIFDTAVTGCNIALSCLEHETNKLAKSARDGASFGWRVKAKYLWKEDIMNDLLQKLRGQQGAIALLLQSLQMESLSDLRHFLHDKSSEVVKSEAEANALRKAHPEVDVPESVLGHKEDADSVLGDGASAVSSTEFSFDDEVVNSKAYRRVLLSAAGQRARPKTPTLDDVPENEGDDSVKTARGSEGERSPAPDNSAVPATREDQGAAAGIESQGEDGGFITPTYTDPPPAYEPPLPPHSQAPWSFPANESMTSRSRSGSSRSPSPFSTQPNISPSGSPTLSADLSTFAPRSPSPPSSPLFPSSRTPSPDPLSAAMNKALNSFTSARSPPDPRLASRPPIPAAPLPRLIDELGSEQMDSATDRESSATDTTGRSTPDRSKPPSLTTTADTTPTDATPSLSVSSTPSTPTPRAHRSFHHPKSRRERSDSLSKRSAKAEARAEARAAARAKRAEKRAVRRGSVHSSASVHSPTSPSAARKSTTGEEDDYSNGSPTSCHAARRRRSCSSKGSSRKERDRDKGGTSSASSSTTTISAPQSLLPPDLPPLPPLPRVASLPPLPQPLPPSDATAYTPPPPFPLGLARRATSLGVSVGDVPCPREVVRGLGRRRTAGNEARAWTGLRRGKVPSLRERGGLGCGRGNRGGGDVEVGIDSKSRGELDDDEEEEGEGEGEGEGDEEQQWEREEHKVEDVSAVRV</sequence>
<name>A0ABR1KLH6_9PEZI</name>
<feature type="region of interest" description="Disordered" evidence="1">
    <location>
        <begin position="692"/>
        <end position="764"/>
    </location>
</feature>
<feature type="compositionally biased region" description="Polar residues" evidence="1">
    <location>
        <begin position="339"/>
        <end position="355"/>
    </location>
</feature>
<comment type="caution">
    <text evidence="2">The sequence shown here is derived from an EMBL/GenBank/DDBJ whole genome shotgun (WGS) entry which is preliminary data.</text>
</comment>
<feature type="compositionally biased region" description="Gly residues" evidence="1">
    <location>
        <begin position="702"/>
        <end position="715"/>
    </location>
</feature>
<feature type="compositionally biased region" description="Basic residues" evidence="1">
    <location>
        <begin position="481"/>
        <end position="493"/>
    </location>
</feature>
<gene>
    <name evidence="2" type="ORF">IWZ03DRAFT_188018</name>
</gene>
<feature type="compositionally biased region" description="Basic and acidic residues" evidence="1">
    <location>
        <begin position="494"/>
        <end position="514"/>
    </location>
</feature>
<feature type="compositionally biased region" description="Low complexity" evidence="1">
    <location>
        <begin position="324"/>
        <end position="338"/>
    </location>
</feature>
<feature type="compositionally biased region" description="Acidic residues" evidence="1">
    <location>
        <begin position="727"/>
        <end position="747"/>
    </location>
</feature>
<dbReference type="Proteomes" id="UP001363622">
    <property type="component" value="Unassembled WGS sequence"/>
</dbReference>
<accession>A0ABR1KLH6</accession>
<feature type="region of interest" description="Disordered" evidence="1">
    <location>
        <begin position="226"/>
        <end position="650"/>
    </location>
</feature>
<proteinExistence type="predicted"/>
<dbReference type="EMBL" id="JBBPHU010000006">
    <property type="protein sequence ID" value="KAK7516364.1"/>
    <property type="molecule type" value="Genomic_DNA"/>
</dbReference>
<keyword evidence="3" id="KW-1185">Reference proteome</keyword>
<feature type="compositionally biased region" description="Low complexity" evidence="1">
    <location>
        <begin position="531"/>
        <end position="545"/>
    </location>
</feature>
<evidence type="ECO:0000313" key="2">
    <source>
        <dbReference type="EMBL" id="KAK7516364.1"/>
    </source>
</evidence>
<feature type="compositionally biased region" description="Low complexity" evidence="1">
    <location>
        <begin position="451"/>
        <end position="480"/>
    </location>
</feature>